<gene>
    <name evidence="2" type="ORF">C1SCF055_LOCUS21279</name>
</gene>
<dbReference type="AlphaFoldDB" id="A0A9P1CN07"/>
<evidence type="ECO:0000313" key="3">
    <source>
        <dbReference type="EMBL" id="CAL1148019.1"/>
    </source>
</evidence>
<protein>
    <submittedName>
        <fullName evidence="4">Pentacotripeptide-repeat region of PRORP domain-containing protein</fullName>
    </submittedName>
</protein>
<organism evidence="2">
    <name type="scientific">Cladocopium goreaui</name>
    <dbReference type="NCBI Taxonomy" id="2562237"/>
    <lineage>
        <taxon>Eukaryota</taxon>
        <taxon>Sar</taxon>
        <taxon>Alveolata</taxon>
        <taxon>Dinophyceae</taxon>
        <taxon>Suessiales</taxon>
        <taxon>Symbiodiniaceae</taxon>
        <taxon>Cladocopium</taxon>
    </lineage>
</organism>
<dbReference type="EMBL" id="CAMXCT030001979">
    <property type="protein sequence ID" value="CAL4781956.1"/>
    <property type="molecule type" value="Genomic_DNA"/>
</dbReference>
<accession>A0A9P1CN07</accession>
<evidence type="ECO:0000256" key="1">
    <source>
        <dbReference type="ARBA" id="ARBA00022737"/>
    </source>
</evidence>
<dbReference type="Gene3D" id="1.25.40.10">
    <property type="entry name" value="Tetratricopeptide repeat domain"/>
    <property type="match status" value="3"/>
</dbReference>
<sequence>MLNKFDASRICGRSPWPDSLRLLEELKIARLQADVVVLGACINACKKRSSWSWALELLTCTHLANGAGASRICCNAVISSLRLRWQLGWSFLEQMVQSATSPNEISFNALGSAQIAPWRGVLGLLRGMRRWGRPDEISFDTVATCLASAHAWSRALQLSSKAETVGQETPSWKQAHHLMGTLGREADSLAFNASLKAMAAAVAWGMVVRCFSSMTQKRVVLDWRSRMPILSSCSRALMWARSYDFLRQQQLIKIRPDEMAICAAMNGSTKAQCWIQSLQFGPAVDDLDDLSLAAVCGGDVWRAAIQKQLGWASTIATMMTCDSWDSALSLLQLTKDQRLAVGPGSLGAAATAVSVTAKDADWQVAFLTLSLMISKELGINDVSFGSAISSLRNARLWITALQLLNSMPQRCLQATDASRSAAVAATVDVWRTALSLGPVPGRAEIFGIRSPWQISLHFSQMHVVRSPLDEISSHACLAALELDPGDWQLPLQLFRCWGQLGQPSSRAFGSCLSCCHQSILRLQGLTRAMHVDVRMAIMGSSERAVKCRMDVHQLTPFLLKRYATNWFSFRQFSVASEIWGAGLEEIKLKWTQFGLLFD</sequence>
<evidence type="ECO:0000313" key="5">
    <source>
        <dbReference type="Proteomes" id="UP001152797"/>
    </source>
</evidence>
<keyword evidence="1" id="KW-0677">Repeat</keyword>
<keyword evidence="5" id="KW-1185">Reference proteome</keyword>
<evidence type="ECO:0000313" key="4">
    <source>
        <dbReference type="EMBL" id="CAL4781956.1"/>
    </source>
</evidence>
<evidence type="ECO:0000313" key="2">
    <source>
        <dbReference type="EMBL" id="CAI3994644.1"/>
    </source>
</evidence>
<reference evidence="2" key="1">
    <citation type="submission" date="2022-10" db="EMBL/GenBank/DDBJ databases">
        <authorList>
            <person name="Chen Y."/>
            <person name="Dougan E. K."/>
            <person name="Chan C."/>
            <person name="Rhodes N."/>
            <person name="Thang M."/>
        </authorList>
    </citation>
    <scope>NUCLEOTIDE SEQUENCE</scope>
</reference>
<comment type="caution">
    <text evidence="2">The sequence shown here is derived from an EMBL/GenBank/DDBJ whole genome shotgun (WGS) entry which is preliminary data.</text>
</comment>
<dbReference type="InterPro" id="IPR011990">
    <property type="entry name" value="TPR-like_helical_dom_sf"/>
</dbReference>
<dbReference type="EMBL" id="CAMXCT010001979">
    <property type="protein sequence ID" value="CAI3994644.1"/>
    <property type="molecule type" value="Genomic_DNA"/>
</dbReference>
<dbReference type="EMBL" id="CAMXCT020001979">
    <property type="protein sequence ID" value="CAL1148019.1"/>
    <property type="molecule type" value="Genomic_DNA"/>
</dbReference>
<name>A0A9P1CN07_9DINO</name>
<proteinExistence type="predicted"/>
<reference evidence="3" key="2">
    <citation type="submission" date="2024-04" db="EMBL/GenBank/DDBJ databases">
        <authorList>
            <person name="Chen Y."/>
            <person name="Shah S."/>
            <person name="Dougan E. K."/>
            <person name="Thang M."/>
            <person name="Chan C."/>
        </authorList>
    </citation>
    <scope>NUCLEOTIDE SEQUENCE [LARGE SCALE GENOMIC DNA]</scope>
</reference>
<dbReference type="PANTHER" id="PTHR47447:SF17">
    <property type="entry name" value="OS12G0638900 PROTEIN"/>
    <property type="match status" value="1"/>
</dbReference>
<dbReference type="Proteomes" id="UP001152797">
    <property type="component" value="Unassembled WGS sequence"/>
</dbReference>
<dbReference type="PANTHER" id="PTHR47447">
    <property type="entry name" value="OS03G0856100 PROTEIN"/>
    <property type="match status" value="1"/>
</dbReference>